<comment type="caution">
    <text evidence="11">The sequence shown here is derived from an EMBL/GenBank/DDBJ whole genome shotgun (WGS) entry which is preliminary data.</text>
</comment>
<keyword evidence="12" id="KW-1185">Reference proteome</keyword>
<dbReference type="SUPFAM" id="SSF53383">
    <property type="entry name" value="PLP-dependent transferases"/>
    <property type="match status" value="1"/>
</dbReference>
<comment type="similarity">
    <text evidence="3 9">Belongs to the class-II pyridoxal-phosphate-dependent aminotransferase family. Histidinol-phosphate aminotransferase subfamily.</text>
</comment>
<evidence type="ECO:0000256" key="9">
    <source>
        <dbReference type="HAMAP-Rule" id="MF_01023"/>
    </source>
</evidence>
<feature type="modified residue" description="N6-(pyridoxal phosphate)lysine" evidence="9">
    <location>
        <position position="221"/>
    </location>
</feature>
<evidence type="ECO:0000256" key="5">
    <source>
        <dbReference type="ARBA" id="ARBA00022576"/>
    </source>
</evidence>
<comment type="cofactor">
    <cofactor evidence="1 9">
        <name>pyridoxal 5'-phosphate</name>
        <dbReference type="ChEBI" id="CHEBI:597326"/>
    </cofactor>
</comment>
<evidence type="ECO:0000259" key="10">
    <source>
        <dbReference type="Pfam" id="PF00155"/>
    </source>
</evidence>
<dbReference type="CDD" id="cd00609">
    <property type="entry name" value="AAT_like"/>
    <property type="match status" value="1"/>
</dbReference>
<evidence type="ECO:0000313" key="12">
    <source>
        <dbReference type="Proteomes" id="UP001203945"/>
    </source>
</evidence>
<keyword evidence="7 9" id="KW-0663">Pyridoxal phosphate</keyword>
<dbReference type="NCBIfam" id="TIGR01141">
    <property type="entry name" value="hisC"/>
    <property type="match status" value="1"/>
</dbReference>
<gene>
    <name evidence="9 11" type="primary">hisC</name>
    <name evidence="11" type="ORF">MLD63_15055</name>
</gene>
<feature type="domain" description="Aminotransferase class I/classII large" evidence="10">
    <location>
        <begin position="33"/>
        <end position="356"/>
    </location>
</feature>
<keyword evidence="9" id="KW-0028">Amino-acid biosynthesis</keyword>
<evidence type="ECO:0000256" key="4">
    <source>
        <dbReference type="ARBA" id="ARBA00011738"/>
    </source>
</evidence>
<dbReference type="Pfam" id="PF00155">
    <property type="entry name" value="Aminotran_1_2"/>
    <property type="match status" value="1"/>
</dbReference>
<dbReference type="InterPro" id="IPR015424">
    <property type="entry name" value="PyrdxlP-dep_Trfase"/>
</dbReference>
<evidence type="ECO:0000256" key="6">
    <source>
        <dbReference type="ARBA" id="ARBA00022679"/>
    </source>
</evidence>
<organism evidence="11 12">
    <name type="scientific">Paracoccus albicereus</name>
    <dbReference type="NCBI Taxonomy" id="2922394"/>
    <lineage>
        <taxon>Bacteria</taxon>
        <taxon>Pseudomonadati</taxon>
        <taxon>Pseudomonadota</taxon>
        <taxon>Alphaproteobacteria</taxon>
        <taxon>Rhodobacterales</taxon>
        <taxon>Paracoccaceae</taxon>
        <taxon>Paracoccus</taxon>
    </lineage>
</organism>
<comment type="pathway">
    <text evidence="2 9">Amino-acid biosynthesis; L-histidine biosynthesis; L-histidine from 5-phospho-alpha-D-ribose 1-diphosphate: step 7/9.</text>
</comment>
<dbReference type="InterPro" id="IPR015421">
    <property type="entry name" value="PyrdxlP-dep_Trfase_major"/>
</dbReference>
<dbReference type="PANTHER" id="PTHR43643">
    <property type="entry name" value="HISTIDINOL-PHOSPHATE AMINOTRANSFERASE 2"/>
    <property type="match status" value="1"/>
</dbReference>
<dbReference type="EC" id="2.6.1.9" evidence="9"/>
<evidence type="ECO:0000313" key="11">
    <source>
        <dbReference type="EMBL" id="MCQ0971741.1"/>
    </source>
</evidence>
<evidence type="ECO:0000256" key="8">
    <source>
        <dbReference type="ARBA" id="ARBA00047481"/>
    </source>
</evidence>
<keyword evidence="9" id="KW-0368">Histidine biosynthesis</keyword>
<dbReference type="Gene3D" id="3.40.640.10">
    <property type="entry name" value="Type I PLP-dependent aspartate aminotransferase-like (Major domain)"/>
    <property type="match status" value="1"/>
</dbReference>
<dbReference type="InterPro" id="IPR015422">
    <property type="entry name" value="PyrdxlP-dep_Trfase_small"/>
</dbReference>
<protein>
    <recommendedName>
        <fullName evidence="9">Histidinol-phosphate aminotransferase</fullName>
        <ecNumber evidence="9">2.6.1.9</ecNumber>
    </recommendedName>
    <alternativeName>
        <fullName evidence="9">Imidazole acetol-phosphate transaminase</fullName>
    </alternativeName>
</protein>
<proteinExistence type="inferred from homology"/>
<dbReference type="RefSeq" id="WP_255330741.1">
    <property type="nucleotide sequence ID" value="NZ_JAKZEU010000005.1"/>
</dbReference>
<keyword evidence="6 9" id="KW-0808">Transferase</keyword>
<dbReference type="InterPro" id="IPR005861">
    <property type="entry name" value="HisP_aminotrans"/>
</dbReference>
<dbReference type="Gene3D" id="3.90.1150.10">
    <property type="entry name" value="Aspartate Aminotransferase, domain 1"/>
    <property type="match status" value="1"/>
</dbReference>
<evidence type="ECO:0000256" key="3">
    <source>
        <dbReference type="ARBA" id="ARBA00007970"/>
    </source>
</evidence>
<keyword evidence="5 9" id="KW-0032">Aminotransferase</keyword>
<dbReference type="PANTHER" id="PTHR43643:SF3">
    <property type="entry name" value="HISTIDINOL-PHOSPHATE AMINOTRANSFERASE"/>
    <property type="match status" value="1"/>
</dbReference>
<comment type="catalytic activity">
    <reaction evidence="8 9">
        <text>L-histidinol phosphate + 2-oxoglutarate = 3-(imidazol-4-yl)-2-oxopropyl phosphate + L-glutamate</text>
        <dbReference type="Rhea" id="RHEA:23744"/>
        <dbReference type="ChEBI" id="CHEBI:16810"/>
        <dbReference type="ChEBI" id="CHEBI:29985"/>
        <dbReference type="ChEBI" id="CHEBI:57766"/>
        <dbReference type="ChEBI" id="CHEBI:57980"/>
        <dbReference type="EC" id="2.6.1.9"/>
    </reaction>
</comment>
<evidence type="ECO:0000256" key="2">
    <source>
        <dbReference type="ARBA" id="ARBA00005011"/>
    </source>
</evidence>
<accession>A0ABT1MU66</accession>
<evidence type="ECO:0000256" key="1">
    <source>
        <dbReference type="ARBA" id="ARBA00001933"/>
    </source>
</evidence>
<dbReference type="InterPro" id="IPR004839">
    <property type="entry name" value="Aminotransferase_I/II_large"/>
</dbReference>
<dbReference type="EMBL" id="JAKZEU010000005">
    <property type="protein sequence ID" value="MCQ0971741.1"/>
    <property type="molecule type" value="Genomic_DNA"/>
</dbReference>
<sequence>MSDRTQPQPQPGIMEIALYVSGESKLAGGGEALKLSANENPYGCSPAATAAFQAAAKDLNRYPATDHGPLRRAIGDIHGLDPDRIICGVGSDEVLQFVAQAYAGPGDEVITTRHGFAMYPILAHAVGATPVTVDEADRRIDVDAILRAVTERTRIVFLANPANPTGTMLSGEDLRRLIAGLPGDCVLVHDGAYMEFAQPDYRDADLVDAYPNVVMTRTFSKIHGLGGLRIGWGYAQRPIIDVLARLRQPFNLSNAQMAAAEAAMRDTEFTAHCAAENARLRRWLRNQLVQMGVACDESHANFVLARLPDAERARACDVALRDAGIIVRNVASYHLPEALRITVGDEAGCRRVIAAISEFMAGERAAR</sequence>
<comment type="subunit">
    <text evidence="4 9">Homodimer.</text>
</comment>
<dbReference type="Proteomes" id="UP001203945">
    <property type="component" value="Unassembled WGS sequence"/>
</dbReference>
<dbReference type="HAMAP" id="MF_01023">
    <property type="entry name" value="HisC_aminotrans_2"/>
    <property type="match status" value="1"/>
</dbReference>
<name>A0ABT1MU66_9RHOB</name>
<reference evidence="11 12" key="1">
    <citation type="submission" date="2022-03" db="EMBL/GenBank/DDBJ databases">
        <authorList>
            <person name="He Y."/>
        </authorList>
    </citation>
    <scope>NUCLEOTIDE SEQUENCE [LARGE SCALE GENOMIC DNA]</scope>
    <source>
        <strain evidence="11 12">TK19116</strain>
    </source>
</reference>
<dbReference type="InterPro" id="IPR050106">
    <property type="entry name" value="HistidinolP_aminotransfase"/>
</dbReference>
<dbReference type="GO" id="GO:0004400">
    <property type="term" value="F:histidinol-phosphate transaminase activity"/>
    <property type="evidence" value="ECO:0007669"/>
    <property type="project" value="UniProtKB-EC"/>
</dbReference>
<evidence type="ECO:0000256" key="7">
    <source>
        <dbReference type="ARBA" id="ARBA00022898"/>
    </source>
</evidence>